<keyword evidence="2" id="KW-1185">Reference proteome</keyword>
<sequence length="56" mass="5999">MHAGHAEAHLETQVLVVAQVLRHGQQVLAGDVQRELAAVDHDVLDGRIGIVTQQAP</sequence>
<organism evidence="1 2">
    <name type="scientific">Demequina litorisediminis</name>
    <dbReference type="NCBI Taxonomy" id="1849022"/>
    <lineage>
        <taxon>Bacteria</taxon>
        <taxon>Bacillati</taxon>
        <taxon>Actinomycetota</taxon>
        <taxon>Actinomycetes</taxon>
        <taxon>Micrococcales</taxon>
        <taxon>Demequinaceae</taxon>
        <taxon>Demequina</taxon>
    </lineage>
</organism>
<comment type="caution">
    <text evidence="1">The sequence shown here is derived from an EMBL/GenBank/DDBJ whole genome shotgun (WGS) entry which is preliminary data.</text>
</comment>
<proteinExistence type="predicted"/>
<reference evidence="2" key="1">
    <citation type="journal article" date="2019" name="Int. J. Syst. Evol. Microbiol.">
        <title>The Global Catalogue of Microorganisms (GCM) 10K type strain sequencing project: providing services to taxonomists for standard genome sequencing and annotation.</title>
        <authorList>
            <consortium name="The Broad Institute Genomics Platform"/>
            <consortium name="The Broad Institute Genome Sequencing Center for Infectious Disease"/>
            <person name="Wu L."/>
            <person name="Ma J."/>
        </authorList>
    </citation>
    <scope>NUCLEOTIDE SEQUENCE [LARGE SCALE GENOMIC DNA]</scope>
    <source>
        <strain evidence="2">NBRC 112299</strain>
    </source>
</reference>
<gene>
    <name evidence="1" type="ORF">GCM10025876_22920</name>
</gene>
<evidence type="ECO:0000313" key="1">
    <source>
        <dbReference type="EMBL" id="GMA36088.1"/>
    </source>
</evidence>
<name>A0ABQ6IG18_9MICO</name>
<dbReference type="Proteomes" id="UP001157125">
    <property type="component" value="Unassembled WGS sequence"/>
</dbReference>
<dbReference type="EMBL" id="BSUN01000001">
    <property type="protein sequence ID" value="GMA36088.1"/>
    <property type="molecule type" value="Genomic_DNA"/>
</dbReference>
<evidence type="ECO:0000313" key="2">
    <source>
        <dbReference type="Proteomes" id="UP001157125"/>
    </source>
</evidence>
<protein>
    <submittedName>
        <fullName evidence="1">Uncharacterized protein</fullName>
    </submittedName>
</protein>
<accession>A0ABQ6IG18</accession>